<sequence>MGHREILRLVQRLAGDKGDSHLVLGFLGPVDHQVIQRIGRLTVQFRFDQLAALVGVLDVFGDIDRGEQDLGVRDAELGLQRTVGQRLRVATHVFQAGFEMRIVEGHLADDGHVVPAAMAKAHARMIKVKMKCLLHVSRLPRKAGLPTPLDA</sequence>
<dbReference type="Proteomes" id="UP000642488">
    <property type="component" value="Unassembled WGS sequence"/>
</dbReference>
<dbReference type="RefSeq" id="WP_198915248.1">
    <property type="nucleotide sequence ID" value="NZ_JAEKPD010000002.1"/>
</dbReference>
<organism evidence="1 2">
    <name type="scientific">Palleronia pontilimi</name>
    <dbReference type="NCBI Taxonomy" id="1964209"/>
    <lineage>
        <taxon>Bacteria</taxon>
        <taxon>Pseudomonadati</taxon>
        <taxon>Pseudomonadota</taxon>
        <taxon>Alphaproteobacteria</taxon>
        <taxon>Rhodobacterales</taxon>
        <taxon>Roseobacteraceae</taxon>
        <taxon>Palleronia</taxon>
    </lineage>
</organism>
<protein>
    <submittedName>
        <fullName evidence="1">Uncharacterized protein</fullName>
    </submittedName>
</protein>
<name>A0A934MD87_9RHOB</name>
<evidence type="ECO:0000313" key="2">
    <source>
        <dbReference type="Proteomes" id="UP000642488"/>
    </source>
</evidence>
<keyword evidence="2" id="KW-1185">Reference proteome</keyword>
<accession>A0A934MD87</accession>
<proteinExistence type="predicted"/>
<reference evidence="1" key="1">
    <citation type="submission" date="2020-12" db="EMBL/GenBank/DDBJ databases">
        <title>Bacterial taxonomy.</title>
        <authorList>
            <person name="Pan X."/>
        </authorList>
    </citation>
    <scope>NUCLEOTIDE SEQUENCE</scope>
    <source>
        <strain evidence="1">KCTC 52957</strain>
    </source>
</reference>
<gene>
    <name evidence="1" type="ORF">ILP92_04950</name>
</gene>
<evidence type="ECO:0000313" key="1">
    <source>
        <dbReference type="EMBL" id="MBJ3762091.1"/>
    </source>
</evidence>
<dbReference type="EMBL" id="JAEKPD010000002">
    <property type="protein sequence ID" value="MBJ3762091.1"/>
    <property type="molecule type" value="Genomic_DNA"/>
</dbReference>
<dbReference type="AlphaFoldDB" id="A0A934MD87"/>
<comment type="caution">
    <text evidence="1">The sequence shown here is derived from an EMBL/GenBank/DDBJ whole genome shotgun (WGS) entry which is preliminary data.</text>
</comment>